<dbReference type="InterPro" id="IPR007446">
    <property type="entry name" value="PilP"/>
</dbReference>
<evidence type="ECO:0000313" key="2">
    <source>
        <dbReference type="Proteomes" id="UP000037600"/>
    </source>
</evidence>
<evidence type="ECO:0000313" key="1">
    <source>
        <dbReference type="EMBL" id="KMT65950.1"/>
    </source>
</evidence>
<gene>
    <name evidence="1" type="ORF">XM47_05685</name>
</gene>
<dbReference type="EMBL" id="LAZL01000007">
    <property type="protein sequence ID" value="KMT65950.1"/>
    <property type="molecule type" value="Genomic_DNA"/>
</dbReference>
<keyword evidence="2" id="KW-1185">Reference proteome</keyword>
<protein>
    <submittedName>
        <fullName evidence="1">Pilus assembly protein PilP</fullName>
    </submittedName>
</protein>
<organism evidence="1 2">
    <name type="scientific">Catenovulum maritimum</name>
    <dbReference type="NCBI Taxonomy" id="1513271"/>
    <lineage>
        <taxon>Bacteria</taxon>
        <taxon>Pseudomonadati</taxon>
        <taxon>Pseudomonadota</taxon>
        <taxon>Gammaproteobacteria</taxon>
        <taxon>Alteromonadales</taxon>
        <taxon>Alteromonadaceae</taxon>
        <taxon>Catenovulum</taxon>
    </lineage>
</organism>
<name>A0A0J8GT36_9ALTE</name>
<dbReference type="PIRSF" id="PIRSF016481">
    <property type="entry name" value="Pilus_assembly_PilP"/>
    <property type="match status" value="1"/>
</dbReference>
<dbReference type="Proteomes" id="UP000037600">
    <property type="component" value="Unassembled WGS sequence"/>
</dbReference>
<dbReference type="Gene3D" id="2.30.30.830">
    <property type="match status" value="1"/>
</dbReference>
<comment type="caution">
    <text evidence="1">The sequence shown here is derived from an EMBL/GenBank/DDBJ whole genome shotgun (WGS) entry which is preliminary data.</text>
</comment>
<dbReference type="PROSITE" id="PS51257">
    <property type="entry name" value="PROKAR_LIPOPROTEIN"/>
    <property type="match status" value="1"/>
</dbReference>
<reference evidence="1 2" key="1">
    <citation type="submission" date="2015-04" db="EMBL/GenBank/DDBJ databases">
        <title>Draft Genome Sequence of the Novel Agar-Digesting Marine Bacterium Q1.</title>
        <authorList>
            <person name="Li Y."/>
            <person name="Li D."/>
            <person name="Chen G."/>
            <person name="Du Z."/>
        </authorList>
    </citation>
    <scope>NUCLEOTIDE SEQUENCE [LARGE SCALE GENOMIC DNA]</scope>
    <source>
        <strain evidence="1 2">Q1</strain>
    </source>
</reference>
<dbReference type="RefSeq" id="WP_077066490.1">
    <property type="nucleotide sequence ID" value="NZ_KQ130485.1"/>
</dbReference>
<sequence length="179" mass="20073">MKTLIYILMLCLFITGCGKDISDLQVFTDQVKATTQPNIEDMPTIEEFASFEYSVSGLRSPFIEPEPELLQEQAVENLNCLQPDYARTKHPLEQYPLDSIKMQGTLGNESNLYALAVANDGRLFRVKAGDFLGLFHGKIERITTDAIYIKEMVPDGTGCWAYRKAELTILATDPRSGNN</sequence>
<dbReference type="AlphaFoldDB" id="A0A0J8GT36"/>
<dbReference type="Pfam" id="PF04351">
    <property type="entry name" value="PilP"/>
    <property type="match status" value="1"/>
</dbReference>
<proteinExistence type="predicted"/>
<dbReference type="STRING" id="1513271.XM47_05685"/>
<accession>A0A0J8GT36</accession>